<dbReference type="PANTHER" id="PTHR43744">
    <property type="entry name" value="ABC TRANSPORTER PERMEASE PROTEIN MG189-RELATED-RELATED"/>
    <property type="match status" value="1"/>
</dbReference>
<proteinExistence type="inferred from homology"/>
<accession>A0A1C1A4N1</accession>
<feature type="transmembrane region" description="Helical" evidence="7">
    <location>
        <begin position="137"/>
        <end position="158"/>
    </location>
</feature>
<dbReference type="AlphaFoldDB" id="A0A1C1A4N1"/>
<dbReference type="InterPro" id="IPR035906">
    <property type="entry name" value="MetI-like_sf"/>
</dbReference>
<protein>
    <submittedName>
        <fullName evidence="9">ABC transporter permease</fullName>
    </submittedName>
</protein>
<feature type="transmembrane region" description="Helical" evidence="7">
    <location>
        <begin position="71"/>
        <end position="95"/>
    </location>
</feature>
<evidence type="ECO:0000313" key="9">
    <source>
        <dbReference type="EMBL" id="OCT15513.1"/>
    </source>
</evidence>
<evidence type="ECO:0000256" key="4">
    <source>
        <dbReference type="ARBA" id="ARBA00022692"/>
    </source>
</evidence>
<evidence type="ECO:0000256" key="6">
    <source>
        <dbReference type="ARBA" id="ARBA00023136"/>
    </source>
</evidence>
<evidence type="ECO:0000256" key="1">
    <source>
        <dbReference type="ARBA" id="ARBA00004651"/>
    </source>
</evidence>
<dbReference type="GO" id="GO:0055085">
    <property type="term" value="P:transmembrane transport"/>
    <property type="evidence" value="ECO:0007669"/>
    <property type="project" value="InterPro"/>
</dbReference>
<keyword evidence="10" id="KW-1185">Reference proteome</keyword>
<dbReference type="OrthoDB" id="2569182at2"/>
<reference evidence="10" key="1">
    <citation type="submission" date="2016-05" db="EMBL/GenBank/DDBJ databases">
        <title>Paenibacillus oryzae. sp. nov., isolated from the rice root.</title>
        <authorList>
            <person name="Zhang J."/>
            <person name="Zhang X."/>
        </authorList>
    </citation>
    <scope>NUCLEOTIDE SEQUENCE [LARGE SCALE GENOMIC DNA]</scope>
    <source>
        <strain evidence="10">KCTC13222</strain>
    </source>
</reference>
<dbReference type="CDD" id="cd06261">
    <property type="entry name" value="TM_PBP2"/>
    <property type="match status" value="1"/>
</dbReference>
<organism evidence="9 10">
    <name type="scientific">Paenibacillus pectinilyticus</name>
    <dbReference type="NCBI Taxonomy" id="512399"/>
    <lineage>
        <taxon>Bacteria</taxon>
        <taxon>Bacillati</taxon>
        <taxon>Bacillota</taxon>
        <taxon>Bacilli</taxon>
        <taxon>Bacillales</taxon>
        <taxon>Paenibacillaceae</taxon>
        <taxon>Paenibacillus</taxon>
    </lineage>
</organism>
<keyword evidence="4 7" id="KW-0812">Transmembrane</keyword>
<dbReference type="SUPFAM" id="SSF161098">
    <property type="entry name" value="MetI-like"/>
    <property type="match status" value="1"/>
</dbReference>
<feature type="transmembrane region" description="Helical" evidence="7">
    <location>
        <begin position="196"/>
        <end position="218"/>
    </location>
</feature>
<feature type="transmembrane region" description="Helical" evidence="7">
    <location>
        <begin position="107"/>
        <end position="131"/>
    </location>
</feature>
<name>A0A1C1A4N1_9BACL</name>
<sequence>MRLANVSKQLAQYFFLIVGLGIFSGPLLWLISTMLKTQEQTFQFPPTFIPKPFTLDAFPRLFESMPLMGRWIANSFAISGSVGAGTLLFASLVAFGFARTKGRSRGVLFAIVLATLMIPSQITLIPLYIMYKKIGWYNTWFPLIVPQILASPYFIFMFRQFFMTIPRELDEATEMDGGGYWTIYSRVILPLSRPTMITGFIFAFVFSWTDFFSPLIYIQSEKLQTLSVGLQMIMGQTSHDFPVLAAGSFLALLPIGCIYFFAQRYFIEGVVMSGIK</sequence>
<feature type="transmembrane region" description="Helical" evidence="7">
    <location>
        <begin position="12"/>
        <end position="31"/>
    </location>
</feature>
<dbReference type="PANTHER" id="PTHR43744:SF12">
    <property type="entry name" value="ABC TRANSPORTER PERMEASE PROTEIN MG189-RELATED"/>
    <property type="match status" value="1"/>
</dbReference>
<dbReference type="STRING" id="512399.A8709_15675"/>
<keyword evidence="3" id="KW-1003">Cell membrane</keyword>
<feature type="transmembrane region" description="Helical" evidence="7">
    <location>
        <begin position="241"/>
        <end position="262"/>
    </location>
</feature>
<evidence type="ECO:0000259" key="8">
    <source>
        <dbReference type="PROSITE" id="PS50928"/>
    </source>
</evidence>
<evidence type="ECO:0000256" key="2">
    <source>
        <dbReference type="ARBA" id="ARBA00022448"/>
    </source>
</evidence>
<dbReference type="Gene3D" id="1.10.3720.10">
    <property type="entry name" value="MetI-like"/>
    <property type="match status" value="1"/>
</dbReference>
<evidence type="ECO:0000256" key="3">
    <source>
        <dbReference type="ARBA" id="ARBA00022475"/>
    </source>
</evidence>
<dbReference type="PROSITE" id="PS50928">
    <property type="entry name" value="ABC_TM1"/>
    <property type="match status" value="1"/>
</dbReference>
<comment type="caution">
    <text evidence="9">The sequence shown here is derived from an EMBL/GenBank/DDBJ whole genome shotgun (WGS) entry which is preliminary data.</text>
</comment>
<evidence type="ECO:0000256" key="5">
    <source>
        <dbReference type="ARBA" id="ARBA00022989"/>
    </source>
</evidence>
<feature type="domain" description="ABC transmembrane type-1" evidence="8">
    <location>
        <begin position="72"/>
        <end position="262"/>
    </location>
</feature>
<keyword evidence="5 7" id="KW-1133">Transmembrane helix</keyword>
<dbReference type="EMBL" id="LYPC01000014">
    <property type="protein sequence ID" value="OCT15513.1"/>
    <property type="molecule type" value="Genomic_DNA"/>
</dbReference>
<keyword evidence="2 7" id="KW-0813">Transport</keyword>
<dbReference type="InterPro" id="IPR000515">
    <property type="entry name" value="MetI-like"/>
</dbReference>
<keyword evidence="6 7" id="KW-0472">Membrane</keyword>
<dbReference type="Pfam" id="PF00528">
    <property type="entry name" value="BPD_transp_1"/>
    <property type="match status" value="1"/>
</dbReference>
<evidence type="ECO:0000313" key="10">
    <source>
        <dbReference type="Proteomes" id="UP000093309"/>
    </source>
</evidence>
<dbReference type="Proteomes" id="UP000093309">
    <property type="component" value="Unassembled WGS sequence"/>
</dbReference>
<dbReference type="GO" id="GO:0005886">
    <property type="term" value="C:plasma membrane"/>
    <property type="evidence" value="ECO:0007669"/>
    <property type="project" value="UniProtKB-SubCell"/>
</dbReference>
<comment type="subcellular location">
    <subcellularLocation>
        <location evidence="1 7">Cell membrane</location>
        <topology evidence="1 7">Multi-pass membrane protein</topology>
    </subcellularLocation>
</comment>
<comment type="similarity">
    <text evidence="7">Belongs to the binding-protein-dependent transport system permease family.</text>
</comment>
<evidence type="ECO:0000256" key="7">
    <source>
        <dbReference type="RuleBase" id="RU363032"/>
    </source>
</evidence>
<dbReference type="RefSeq" id="WP_065852423.1">
    <property type="nucleotide sequence ID" value="NZ_LYPC01000014.1"/>
</dbReference>
<gene>
    <name evidence="9" type="ORF">A8709_15675</name>
</gene>